<feature type="transmembrane region" description="Helical" evidence="1">
    <location>
        <begin position="49"/>
        <end position="68"/>
    </location>
</feature>
<dbReference type="RefSeq" id="WP_210234638.1">
    <property type="nucleotide sequence ID" value="NZ_BAABEI010000003.1"/>
</dbReference>
<comment type="caution">
    <text evidence="2">The sequence shown here is derived from an EMBL/GenBank/DDBJ whole genome shotgun (WGS) entry which is preliminary data.</text>
</comment>
<proteinExistence type="predicted"/>
<keyword evidence="1" id="KW-0472">Membrane</keyword>
<sequence length="71" mass="6813">MSSTHDPAEGGKAAAAITTAQLIAFSVTSALAGTLMAAGGDVAVDAARYVVLGVALLTLLGILTAGIATGR</sequence>
<accession>A0A4R2D0Y9</accession>
<dbReference type="EMBL" id="SLVX01000008">
    <property type="protein sequence ID" value="TCN44929.1"/>
    <property type="molecule type" value="Genomic_DNA"/>
</dbReference>
<evidence type="ECO:0000313" key="3">
    <source>
        <dbReference type="Proteomes" id="UP000295351"/>
    </source>
</evidence>
<organism evidence="2 3">
    <name type="scientific">Shinella granuli</name>
    <dbReference type="NCBI Taxonomy" id="323621"/>
    <lineage>
        <taxon>Bacteria</taxon>
        <taxon>Pseudomonadati</taxon>
        <taxon>Pseudomonadota</taxon>
        <taxon>Alphaproteobacteria</taxon>
        <taxon>Hyphomicrobiales</taxon>
        <taxon>Rhizobiaceae</taxon>
        <taxon>Shinella</taxon>
    </lineage>
</organism>
<dbReference type="Proteomes" id="UP000295351">
    <property type="component" value="Unassembled WGS sequence"/>
</dbReference>
<reference evidence="2 3" key="1">
    <citation type="submission" date="2019-03" db="EMBL/GenBank/DDBJ databases">
        <title>Genomic Encyclopedia of Type Strains, Phase IV (KMG-IV): sequencing the most valuable type-strain genomes for metagenomic binning, comparative biology and taxonomic classification.</title>
        <authorList>
            <person name="Goeker M."/>
        </authorList>
    </citation>
    <scope>NUCLEOTIDE SEQUENCE [LARGE SCALE GENOMIC DNA]</scope>
    <source>
        <strain evidence="2 3">DSM 18401</strain>
    </source>
</reference>
<name>A0A4R2D0Y9_SHIGR</name>
<keyword evidence="1" id="KW-1133">Transmembrane helix</keyword>
<gene>
    <name evidence="2" type="ORF">EV665_10868</name>
</gene>
<evidence type="ECO:0000256" key="1">
    <source>
        <dbReference type="SAM" id="Phobius"/>
    </source>
</evidence>
<keyword evidence="3" id="KW-1185">Reference proteome</keyword>
<feature type="transmembrane region" description="Helical" evidence="1">
    <location>
        <begin position="13"/>
        <end position="37"/>
    </location>
</feature>
<evidence type="ECO:0008006" key="4">
    <source>
        <dbReference type="Google" id="ProtNLM"/>
    </source>
</evidence>
<dbReference type="AlphaFoldDB" id="A0A4R2D0Y9"/>
<keyword evidence="1" id="KW-0812">Transmembrane</keyword>
<protein>
    <recommendedName>
        <fullName evidence="4">Major facilitator superfamily (MFS) profile domain-containing protein</fullName>
    </recommendedName>
</protein>
<evidence type="ECO:0000313" key="2">
    <source>
        <dbReference type="EMBL" id="TCN44929.1"/>
    </source>
</evidence>